<dbReference type="AlphaFoldDB" id="J9CVD2"/>
<keyword evidence="3 5" id="KW-0067">ATP-binding</keyword>
<dbReference type="EMBL" id="AMCI01001894">
    <property type="protein sequence ID" value="EJX04176.1"/>
    <property type="molecule type" value="Genomic_DNA"/>
</dbReference>
<dbReference type="InterPro" id="IPR027417">
    <property type="entry name" value="P-loop_NTPase"/>
</dbReference>
<gene>
    <name evidence="5" type="ORF">EVA_07717</name>
</gene>
<dbReference type="PANTHER" id="PTHR42939:SF3">
    <property type="entry name" value="ABC TRANSPORTER ATP-BINDING COMPONENT"/>
    <property type="match status" value="1"/>
</dbReference>
<comment type="caution">
    <text evidence="5">The sequence shown here is derived from an EMBL/GenBank/DDBJ whole genome shotgun (WGS) entry which is preliminary data.</text>
</comment>
<evidence type="ECO:0000256" key="3">
    <source>
        <dbReference type="ARBA" id="ARBA00022840"/>
    </source>
</evidence>
<dbReference type="GO" id="GO:0005524">
    <property type="term" value="F:ATP binding"/>
    <property type="evidence" value="ECO:0007669"/>
    <property type="project" value="UniProtKB-KW"/>
</dbReference>
<feature type="domain" description="ABC transporter" evidence="4">
    <location>
        <begin position="1"/>
        <end position="193"/>
    </location>
</feature>
<name>J9CVD2_9ZZZZ</name>
<sequence>MKTVPVKLPQFVLYWEPCTQTQAPFACWITPLLIPLLKRRLVQFFPMLFILELLSAHQLSRILPSIQPGFDKDYWNSLLDRFSIPLKKQLKDLSLGMRAKVRLAAAMSHHPKLLILDEATSGLDPVMRSEVLDMLWDFIQQEDRSVLMSTHITSDLEKIADSIVFIHSGKCLFQKRNDELQNFGILRTSRQELKRLPACLIEGFREGAFGCEALVNNRQLTEQLLPHAALDKAALEDIMRLLSRRDAK</sequence>
<dbReference type="InterPro" id="IPR017871">
    <property type="entry name" value="ABC_transporter-like_CS"/>
</dbReference>
<dbReference type="PROSITE" id="PS50893">
    <property type="entry name" value="ABC_TRANSPORTER_2"/>
    <property type="match status" value="1"/>
</dbReference>
<evidence type="ECO:0000259" key="4">
    <source>
        <dbReference type="PROSITE" id="PS50893"/>
    </source>
</evidence>
<evidence type="ECO:0000313" key="5">
    <source>
        <dbReference type="EMBL" id="EJX04176.1"/>
    </source>
</evidence>
<protein>
    <submittedName>
        <fullName evidence="5">ABC transporter, ATP-binding protein</fullName>
    </submittedName>
</protein>
<evidence type="ECO:0000256" key="1">
    <source>
        <dbReference type="ARBA" id="ARBA00022448"/>
    </source>
</evidence>
<accession>J9CVD2</accession>
<dbReference type="SUPFAM" id="SSF52540">
    <property type="entry name" value="P-loop containing nucleoside triphosphate hydrolases"/>
    <property type="match status" value="1"/>
</dbReference>
<dbReference type="PANTHER" id="PTHR42939">
    <property type="entry name" value="ABC TRANSPORTER ATP-BINDING PROTEIN ALBC-RELATED"/>
    <property type="match status" value="1"/>
</dbReference>
<evidence type="ECO:0000256" key="2">
    <source>
        <dbReference type="ARBA" id="ARBA00022741"/>
    </source>
</evidence>
<dbReference type="Gene3D" id="3.40.50.300">
    <property type="entry name" value="P-loop containing nucleotide triphosphate hydrolases"/>
    <property type="match status" value="1"/>
</dbReference>
<dbReference type="InterPro" id="IPR051782">
    <property type="entry name" value="ABC_Transporter_VariousFunc"/>
</dbReference>
<proteinExistence type="predicted"/>
<organism evidence="5">
    <name type="scientific">gut metagenome</name>
    <dbReference type="NCBI Taxonomy" id="749906"/>
    <lineage>
        <taxon>unclassified sequences</taxon>
        <taxon>metagenomes</taxon>
        <taxon>organismal metagenomes</taxon>
    </lineage>
</organism>
<dbReference type="PROSITE" id="PS00211">
    <property type="entry name" value="ABC_TRANSPORTER_1"/>
    <property type="match status" value="1"/>
</dbReference>
<dbReference type="Pfam" id="PF00005">
    <property type="entry name" value="ABC_tran"/>
    <property type="match status" value="1"/>
</dbReference>
<reference evidence="5" key="1">
    <citation type="journal article" date="2012" name="PLoS ONE">
        <title>Gene sets for utilization of primary and secondary nutrition supplies in the distal gut of endangered iberian lynx.</title>
        <authorList>
            <person name="Alcaide M."/>
            <person name="Messina E."/>
            <person name="Richter M."/>
            <person name="Bargiela R."/>
            <person name="Peplies J."/>
            <person name="Huws S.A."/>
            <person name="Newbold C.J."/>
            <person name="Golyshin P.N."/>
            <person name="Simon M.A."/>
            <person name="Lopez G."/>
            <person name="Yakimov M.M."/>
            <person name="Ferrer M."/>
        </authorList>
    </citation>
    <scope>NUCLEOTIDE SEQUENCE</scope>
</reference>
<dbReference type="InterPro" id="IPR003439">
    <property type="entry name" value="ABC_transporter-like_ATP-bd"/>
</dbReference>
<keyword evidence="2" id="KW-0547">Nucleotide-binding</keyword>
<dbReference type="GO" id="GO:0016887">
    <property type="term" value="F:ATP hydrolysis activity"/>
    <property type="evidence" value="ECO:0007669"/>
    <property type="project" value="InterPro"/>
</dbReference>
<keyword evidence="1" id="KW-0813">Transport</keyword>